<organism evidence="1 2">
    <name type="scientific">Acetobacter ghanensis</name>
    <dbReference type="NCBI Taxonomy" id="431306"/>
    <lineage>
        <taxon>Bacteria</taxon>
        <taxon>Pseudomonadati</taxon>
        <taxon>Pseudomonadota</taxon>
        <taxon>Alphaproteobacteria</taxon>
        <taxon>Acetobacterales</taxon>
        <taxon>Acetobacteraceae</taxon>
        <taxon>Acetobacter</taxon>
    </lineage>
</organism>
<sequence length="59" mass="6675">MACFGHYGSYAMQKSDHIGAIFYLYAVLMRSIRSHTISILLSSRLKSVCLLDIIQRSHA</sequence>
<dbReference type="EMBL" id="LN609302">
    <property type="protein sequence ID" value="CEF53854.1"/>
    <property type="molecule type" value="Genomic_DNA"/>
</dbReference>
<dbReference type="Proteomes" id="UP000068250">
    <property type="component" value="Chromosome I"/>
</dbReference>
<dbReference type="STRING" id="431306.AGA_445"/>
<protein>
    <submittedName>
        <fullName evidence="1">Uncharacterized protein</fullName>
    </submittedName>
</protein>
<reference evidence="2" key="1">
    <citation type="submission" date="2014-09" db="EMBL/GenBank/DDBJ databases">
        <authorList>
            <person name="Illeghems K.G."/>
        </authorList>
    </citation>
    <scope>NUCLEOTIDE SEQUENCE [LARGE SCALE GENOMIC DNA]</scope>
    <source>
        <strain evidence="2">LMG 23848T</strain>
    </source>
</reference>
<gene>
    <name evidence="1" type="ORF">AGA_445</name>
</gene>
<proteinExistence type="predicted"/>
<name>A0A0U5FUS8_9PROT</name>
<accession>A0A0U5FUS8</accession>
<dbReference type="PATRIC" id="fig|431306.5.peg.416"/>
<dbReference type="AlphaFoldDB" id="A0A0U5FUS8"/>
<evidence type="ECO:0000313" key="2">
    <source>
        <dbReference type="Proteomes" id="UP000068250"/>
    </source>
</evidence>
<evidence type="ECO:0000313" key="1">
    <source>
        <dbReference type="EMBL" id="CEF53854.1"/>
    </source>
</evidence>